<gene>
    <name evidence="1" type="ORF">LCGC14_2918560</name>
</gene>
<dbReference type="EMBL" id="LAZR01057939">
    <property type="protein sequence ID" value="KKK70976.1"/>
    <property type="molecule type" value="Genomic_DNA"/>
</dbReference>
<dbReference type="AlphaFoldDB" id="A0A0F9AFJ5"/>
<comment type="caution">
    <text evidence="1">The sequence shown here is derived from an EMBL/GenBank/DDBJ whole genome shotgun (WGS) entry which is preliminary data.</text>
</comment>
<sequence>MRLGDTWIGEVELFLRKTPGGGTMILGILRDEEWPETANGDEIWLATITVMPHRRFDPERTYGPMRADQILCQGIPIDKLKEIEHGNS</sequence>
<name>A0A0F9AFJ5_9ZZZZ</name>
<organism evidence="1">
    <name type="scientific">marine sediment metagenome</name>
    <dbReference type="NCBI Taxonomy" id="412755"/>
    <lineage>
        <taxon>unclassified sequences</taxon>
        <taxon>metagenomes</taxon>
        <taxon>ecological metagenomes</taxon>
    </lineage>
</organism>
<evidence type="ECO:0000313" key="1">
    <source>
        <dbReference type="EMBL" id="KKK70976.1"/>
    </source>
</evidence>
<protein>
    <submittedName>
        <fullName evidence="1">Uncharacterized protein</fullName>
    </submittedName>
</protein>
<accession>A0A0F9AFJ5</accession>
<reference evidence="1" key="1">
    <citation type="journal article" date="2015" name="Nature">
        <title>Complex archaea that bridge the gap between prokaryotes and eukaryotes.</title>
        <authorList>
            <person name="Spang A."/>
            <person name="Saw J.H."/>
            <person name="Jorgensen S.L."/>
            <person name="Zaremba-Niedzwiedzka K."/>
            <person name="Martijn J."/>
            <person name="Lind A.E."/>
            <person name="van Eijk R."/>
            <person name="Schleper C."/>
            <person name="Guy L."/>
            <person name="Ettema T.J."/>
        </authorList>
    </citation>
    <scope>NUCLEOTIDE SEQUENCE</scope>
</reference>
<proteinExistence type="predicted"/>